<sequence length="378" mass="40830">MAAAVAAPLAAGGEEAAATTSVPGSPGLPGRRSAERALEEAVATGTLNLSNRRLKHFPRGAARSYDLSDITQADLSRNRFPEVPEAACQLVSLEGLSLYHNCLRCLNPALGNLTALTYLNLSRNQLSLLPPYICQLPLRVLIVSNNKLGALPPDIGTLGSLRQLDVSSNELQSLPSELCGLSSLRDLNVRRNQLSTLPEELGDLPLVRLDFSCNRVSRIPVSFCRLRHLQVILLDSNPLQSPPAQVCLKGKLHIFKYLSTEAGQRGSALGDLAPSRPPSFSPCLQRIYFRDIGTMVGWTQASTALIVAARGGLEMSQQMNFQSCHSGSQSWPGSPGGPENARRMAQRTETLCRLTSSTAMSPGRMKSEALWRSSDHPN</sequence>
<dbReference type="InterPro" id="IPR050216">
    <property type="entry name" value="LRR_domain-containing"/>
</dbReference>
<dbReference type="SMART" id="SM00364">
    <property type="entry name" value="LRR_BAC"/>
    <property type="match status" value="4"/>
</dbReference>
<name>B3KQE9_HUMAN</name>
<evidence type="ECO:0000256" key="1">
    <source>
        <dbReference type="ARBA" id="ARBA00022614"/>
    </source>
</evidence>
<dbReference type="Gene3D" id="3.80.10.10">
    <property type="entry name" value="Ribonuclease Inhibitor"/>
    <property type="match status" value="2"/>
</dbReference>
<protein>
    <submittedName>
        <fullName evidence="4">(human) hypothetical protein</fullName>
    </submittedName>
</protein>
<dbReference type="InterPro" id="IPR032675">
    <property type="entry name" value="LRR_dom_sf"/>
</dbReference>
<dbReference type="AlphaFoldDB" id="B3KQE9"/>
<dbReference type="PANTHER" id="PTHR48051">
    <property type="match status" value="1"/>
</dbReference>
<dbReference type="SMR" id="B3KQE9"/>
<dbReference type="PROSITE" id="PS51450">
    <property type="entry name" value="LRR"/>
    <property type="match status" value="2"/>
</dbReference>
<dbReference type="EMBL" id="AK074833">
    <property type="protein sequence ID" value="BAG52011.1"/>
    <property type="molecule type" value="mRNA"/>
</dbReference>
<dbReference type="InterPro" id="IPR003591">
    <property type="entry name" value="Leu-rich_rpt_typical-subtyp"/>
</dbReference>
<organism evidence="4">
    <name type="scientific">Homo sapiens</name>
    <name type="common">Human</name>
    <dbReference type="NCBI Taxonomy" id="9606"/>
    <lineage>
        <taxon>Eukaryota</taxon>
        <taxon>Metazoa</taxon>
        <taxon>Chordata</taxon>
        <taxon>Craniata</taxon>
        <taxon>Vertebrata</taxon>
        <taxon>Euteleostomi</taxon>
        <taxon>Mammalia</taxon>
        <taxon>Eutheria</taxon>
        <taxon>Euarchontoglires</taxon>
        <taxon>Primates</taxon>
        <taxon>Haplorrhini</taxon>
        <taxon>Catarrhini</taxon>
        <taxon>Hominidae</taxon>
        <taxon>Homo</taxon>
    </lineage>
</organism>
<accession>B3KQE9</accession>
<feature type="region of interest" description="Disordered" evidence="3">
    <location>
        <begin position="357"/>
        <end position="378"/>
    </location>
</feature>
<feature type="compositionally biased region" description="Low complexity" evidence="3">
    <location>
        <begin position="1"/>
        <end position="18"/>
    </location>
</feature>
<feature type="compositionally biased region" description="Basic and acidic residues" evidence="3">
    <location>
        <begin position="365"/>
        <end position="378"/>
    </location>
</feature>
<dbReference type="FunFam" id="3.80.10.10:FF:000067">
    <property type="entry name" value="Leucine-rich repeat and calponin homology domain-containing protein 4 isoform 1"/>
    <property type="match status" value="1"/>
</dbReference>
<dbReference type="InterPro" id="IPR001611">
    <property type="entry name" value="Leu-rich_rpt"/>
</dbReference>
<evidence type="ECO:0000256" key="3">
    <source>
        <dbReference type="SAM" id="MobiDB-lite"/>
    </source>
</evidence>
<dbReference type="SMART" id="SM00369">
    <property type="entry name" value="LRR_TYP"/>
    <property type="match status" value="5"/>
</dbReference>
<keyword evidence="2" id="KW-0677">Repeat</keyword>
<proteinExistence type="evidence at transcript level"/>
<evidence type="ECO:0000256" key="2">
    <source>
        <dbReference type="ARBA" id="ARBA00022737"/>
    </source>
</evidence>
<dbReference type="PeptideAtlas" id="B3KQE9"/>
<evidence type="ECO:0000313" key="4">
    <source>
        <dbReference type="EMBL" id="BAG52011.1"/>
    </source>
</evidence>
<dbReference type="SUPFAM" id="SSF52058">
    <property type="entry name" value="L domain-like"/>
    <property type="match status" value="1"/>
</dbReference>
<reference evidence="4" key="1">
    <citation type="submission" date="2002-03" db="EMBL/GenBank/DDBJ databases">
        <title>NEDO human cDNA sequencing project.</title>
        <authorList>
            <person name="Isogai T."/>
            <person name="Ota T."/>
            <person name="Nishikawa T."/>
            <person name="Hayashi K."/>
            <person name="Otsuki T."/>
            <person name="Sugiyama T."/>
            <person name="Suzuki Y."/>
            <person name="Sato H."/>
            <person name="Nagai K."/>
            <person name="Sugano S."/>
            <person name="Ishii S."/>
            <person name="Kawai-Hio Y."/>
            <person name="Saito K."/>
            <person name="Yamamoto J."/>
            <person name="Wakamatsu A."/>
            <person name="Nakamura Y."/>
            <person name="Kojima S."/>
            <person name="Nagahari K."/>
            <person name="Masuho Y."/>
            <person name="Ono T."/>
            <person name="Okano K."/>
            <person name="Yoshikawa Y."/>
            <person name="Aotsuka S."/>
            <person name="Sasaki N."/>
            <person name="Hattori A."/>
            <person name="Okumura K."/>
            <person name="Iwayanagi T."/>
            <person name="Ninomiya K."/>
        </authorList>
    </citation>
    <scope>NUCLEOTIDE SEQUENCE</scope>
</reference>
<dbReference type="FunFam" id="3.80.10.10:FF:000081">
    <property type="entry name" value="leucine-rich repeat and calponin homology domain-containing protein 4 isoform X2"/>
    <property type="match status" value="1"/>
</dbReference>
<feature type="region of interest" description="Disordered" evidence="3">
    <location>
        <begin position="1"/>
        <end position="34"/>
    </location>
</feature>
<dbReference type="Pfam" id="PF13855">
    <property type="entry name" value="LRR_8"/>
    <property type="match status" value="2"/>
</dbReference>
<keyword evidence="1" id="KW-0433">Leucine-rich repeat</keyword>
<feature type="region of interest" description="Disordered" evidence="3">
    <location>
        <begin position="324"/>
        <end position="343"/>
    </location>
</feature>
<dbReference type="PANTHER" id="PTHR48051:SF64">
    <property type="entry name" value="LEUCINE RICH REPEATS AND CALPONIN HOMOLOGY DOMAIN CONTAINING 4"/>
    <property type="match status" value="1"/>
</dbReference>